<organism evidence="1">
    <name type="scientific">marine sediment metagenome</name>
    <dbReference type="NCBI Taxonomy" id="412755"/>
    <lineage>
        <taxon>unclassified sequences</taxon>
        <taxon>metagenomes</taxon>
        <taxon>ecological metagenomes</taxon>
    </lineage>
</organism>
<feature type="non-terminal residue" evidence="1">
    <location>
        <position position="1"/>
    </location>
</feature>
<comment type="caution">
    <text evidence="1">The sequence shown here is derived from an EMBL/GenBank/DDBJ whole genome shotgun (WGS) entry which is preliminary data.</text>
</comment>
<protein>
    <submittedName>
        <fullName evidence="1">Uncharacterized protein</fullName>
    </submittedName>
</protein>
<evidence type="ECO:0000313" key="1">
    <source>
        <dbReference type="EMBL" id="GAG79366.1"/>
    </source>
</evidence>
<sequence>RGGILEDGSFKPRPELDLEEIIEGPEKDIGLESMFRVAAYYISLENYTYDDLCWLLAEKHLIIMKGNANITEDDIKQKAEEVYKSSTTYDELCWLMGELDILIDQGYIELD</sequence>
<dbReference type="EMBL" id="BART01013636">
    <property type="protein sequence ID" value="GAG79366.1"/>
    <property type="molecule type" value="Genomic_DNA"/>
</dbReference>
<name>X1C4R7_9ZZZZ</name>
<dbReference type="AlphaFoldDB" id="X1C4R7"/>
<reference evidence="1" key="1">
    <citation type="journal article" date="2014" name="Front. Microbiol.">
        <title>High frequency of phylogenetically diverse reductive dehalogenase-homologous genes in deep subseafloor sedimentary metagenomes.</title>
        <authorList>
            <person name="Kawai M."/>
            <person name="Futagami T."/>
            <person name="Toyoda A."/>
            <person name="Takaki Y."/>
            <person name="Nishi S."/>
            <person name="Hori S."/>
            <person name="Arai W."/>
            <person name="Tsubouchi T."/>
            <person name="Morono Y."/>
            <person name="Uchiyama I."/>
            <person name="Ito T."/>
            <person name="Fujiyama A."/>
            <person name="Inagaki F."/>
            <person name="Takami H."/>
        </authorList>
    </citation>
    <scope>NUCLEOTIDE SEQUENCE</scope>
    <source>
        <strain evidence="1">Expedition CK06-06</strain>
    </source>
</reference>
<accession>X1C4R7</accession>
<gene>
    <name evidence="1" type="ORF">S01H4_27758</name>
</gene>
<proteinExistence type="predicted"/>